<dbReference type="RefSeq" id="WP_240170528.1">
    <property type="nucleotide sequence ID" value="NZ_CP092365.1"/>
</dbReference>
<accession>A0ABY3U4B7</accession>
<reference evidence="3" key="1">
    <citation type="submission" date="2022-08" db="EMBL/GenBank/DDBJ databases">
        <title>Complete genome sequence of 14 non-tuberculosis mycobacteria type-strains.</title>
        <authorList>
            <person name="Igarashi Y."/>
            <person name="Osugi A."/>
            <person name="Mitarai S."/>
        </authorList>
    </citation>
    <scope>NUCLEOTIDE SEQUENCE</scope>
    <source>
        <strain evidence="3">DSM 45575</strain>
    </source>
</reference>
<evidence type="ECO:0000256" key="1">
    <source>
        <dbReference type="SAM" id="MobiDB-lite"/>
    </source>
</evidence>
<proteinExistence type="predicted"/>
<evidence type="ECO:0000259" key="2">
    <source>
        <dbReference type="Pfam" id="PF10593"/>
    </source>
</evidence>
<evidence type="ECO:0000313" key="4">
    <source>
        <dbReference type="Proteomes" id="UP001055200"/>
    </source>
</evidence>
<feature type="domain" description="Putative endonuclease Z1" evidence="2">
    <location>
        <begin position="389"/>
        <end position="608"/>
    </location>
</feature>
<dbReference type="Proteomes" id="UP001055200">
    <property type="component" value="Chromosome"/>
</dbReference>
<name>A0ABY3U4B7_9MYCO</name>
<protein>
    <submittedName>
        <fullName evidence="3">Z1 domain-containing protein</fullName>
    </submittedName>
</protein>
<feature type="compositionally biased region" description="Acidic residues" evidence="1">
    <location>
        <begin position="860"/>
        <end position="886"/>
    </location>
</feature>
<dbReference type="InterPro" id="IPR027417">
    <property type="entry name" value="P-loop_NTPase"/>
</dbReference>
<feature type="compositionally biased region" description="Polar residues" evidence="1">
    <location>
        <begin position="844"/>
        <end position="859"/>
    </location>
</feature>
<evidence type="ECO:0000313" key="3">
    <source>
        <dbReference type="EMBL" id="ULN52254.1"/>
    </source>
</evidence>
<keyword evidence="4" id="KW-1185">Reference proteome</keyword>
<sequence length="886" mass="98312">MFQAIGIRLRGSAQMGLTDRERSVLENIEMLIRQGRAEDEAASTLALISGEEELVARMVAYRHAIAAERRTIAGSSVLYDAEDVPPPWYTGPSEHDIFWPGLKAMLEDDPAWAGAVPSLDRASTDVVGLLAEPHSPKIRTRGLVLGQVQSGKTANFTATIAKAADAGYRLFIVLSGVHNSLRRQTQLRIDEHLVSREPARWLPLTDEQRDFGNPVKALPLLAQPNLRLIAVVKKNVSRLTRLRDWLREAHRHGGLDTCPVLIIDDEADQASPNAARNAELDRTQINKRLLELLELPRVAYVGYTATPFANVLINPADANDIYPRSFVYSLPKPKTYFGSRELFGPLISEEEATAADVPHDMIRIVSDAEAERHSTKNLLEKGPEITPALADAIIWFVLATAARRVRSSTSKHSSMLIHTTMRVGPQLQYLEPIRTFVKHLSAQVTNRDLEILHQFWDEEKRREPPSRHNLKPIAFREMTSVLPKVIDELKVLADNGLSTDRLVYGDEPATVIAVGGNTLSRGLTLEGLVSSYFLRSSSTYDSLLQMGRWFGYRPGYSDLPRIWTTQQLADDFEFLADVEDAIRREIERYRTMDGATPENLPVRILLHPQMHATSVTKMQFAVKGDASFSGQRPQTTYFDHTDPAVIEQNLKAARELIEAATKMGVAEEPLDAKIILRDVPVQLVRNFVAAYSFHENSALTTALLTKYIDSQNAAGALLSWNVVVMGRRPPSPTLPLGLREESPLITRSKLKRSSTKTLAVIGTLMSKPDRVADLIPASEVKPETTDQALQNLRDKDGHGLLLLYPIDKDSEPKMEGDHRVSLKAVGHLLGVAFSFPHADPATEPVNTIQVDPTLLSSTEPVDDMDDGSAEYTDEEGSRDEVDLGDG</sequence>
<dbReference type="SUPFAM" id="SSF52540">
    <property type="entry name" value="P-loop containing nucleoside triphosphate hydrolases"/>
    <property type="match status" value="1"/>
</dbReference>
<organism evidence="3 4">
    <name type="scientific">Mycolicibacillus parakoreensis</name>
    <dbReference type="NCBI Taxonomy" id="1069221"/>
    <lineage>
        <taxon>Bacteria</taxon>
        <taxon>Bacillati</taxon>
        <taxon>Actinomycetota</taxon>
        <taxon>Actinomycetes</taxon>
        <taxon>Mycobacteriales</taxon>
        <taxon>Mycobacteriaceae</taxon>
        <taxon>Mycolicibacillus</taxon>
    </lineage>
</organism>
<dbReference type="EMBL" id="CP092365">
    <property type="protein sequence ID" value="ULN52254.1"/>
    <property type="molecule type" value="Genomic_DNA"/>
</dbReference>
<gene>
    <name evidence="3" type="ORF">MIU77_15585</name>
</gene>
<feature type="region of interest" description="Disordered" evidence="1">
    <location>
        <begin position="840"/>
        <end position="886"/>
    </location>
</feature>
<dbReference type="Pfam" id="PF10593">
    <property type="entry name" value="Z1"/>
    <property type="match status" value="1"/>
</dbReference>
<dbReference type="InterPro" id="IPR018310">
    <property type="entry name" value="Put_endonuclease_Z1-dom"/>
</dbReference>